<name>A0ABW6JZA4_9BACI</name>
<dbReference type="EMBL" id="JBIACJ010000006">
    <property type="protein sequence ID" value="MFE8697243.1"/>
    <property type="molecule type" value="Genomic_DNA"/>
</dbReference>
<sequence length="311" mass="35024">MKRLSALVTATLITGLVIGTNSAFAQAQSTENNHGSLTGQEEIQSVDSTNFMKFSGLITEVQKDKESITLIVENQEDSLEMHFPLSDEVLIFDSETTEGIEKGKLAKGLNISAYYDKNKPMVMIYPPRVTPEIIVVNGKEKGQVKISKFDDQYTSLDNELKLNIAKETILLNKQGEKIKKEALQGKELIVFYDISTKSIPAQTTPKKIIALDNRDKLFQQVQELVGDDYYIKNGMKLLPIRKVAEHAGYKVKWQSKTASVELVKQNQSIQIFIGKKGYSLNRSLRSFEVMPVNINQTIYVSEEILELLLNE</sequence>
<evidence type="ECO:0000256" key="1">
    <source>
        <dbReference type="SAM" id="SignalP"/>
    </source>
</evidence>
<comment type="caution">
    <text evidence="3">The sequence shown here is derived from an EMBL/GenBank/DDBJ whole genome shotgun (WGS) entry which is preliminary data.</text>
</comment>
<reference evidence="3 4" key="1">
    <citation type="submission" date="2024-08" db="EMBL/GenBank/DDBJ databases">
        <title>Two novel Cytobacillus novel species.</title>
        <authorList>
            <person name="Liu G."/>
        </authorList>
    </citation>
    <scope>NUCLEOTIDE SEQUENCE [LARGE SCALE GENOMIC DNA]</scope>
    <source>
        <strain evidence="3 4">FJAT-53684</strain>
    </source>
</reference>
<protein>
    <submittedName>
        <fullName evidence="3">Stalk domain-containing protein</fullName>
    </submittedName>
</protein>
<dbReference type="Pfam" id="PF07833">
    <property type="entry name" value="Cu_amine_oxidN1"/>
    <property type="match status" value="1"/>
</dbReference>
<gene>
    <name evidence="3" type="ORF">ACFYKT_12935</name>
</gene>
<feature type="chain" id="PRO_5046559311" evidence="1">
    <location>
        <begin position="26"/>
        <end position="311"/>
    </location>
</feature>
<accession>A0ABW6JZA4</accession>
<keyword evidence="1" id="KW-0732">Signal</keyword>
<dbReference type="Gene3D" id="3.30.457.10">
    <property type="entry name" value="Copper amine oxidase-like, N-terminal domain"/>
    <property type="match status" value="1"/>
</dbReference>
<dbReference type="SUPFAM" id="SSF55383">
    <property type="entry name" value="Copper amine oxidase, domain N"/>
    <property type="match status" value="1"/>
</dbReference>
<feature type="signal peptide" evidence="1">
    <location>
        <begin position="1"/>
        <end position="25"/>
    </location>
</feature>
<evidence type="ECO:0000313" key="3">
    <source>
        <dbReference type="EMBL" id="MFE8697243.1"/>
    </source>
</evidence>
<keyword evidence="4" id="KW-1185">Reference proteome</keyword>
<dbReference type="InterPro" id="IPR012854">
    <property type="entry name" value="Cu_amine_oxidase-like_N"/>
</dbReference>
<feature type="domain" description="Copper amine oxidase-like N-terminal" evidence="2">
    <location>
        <begin position="230"/>
        <end position="304"/>
    </location>
</feature>
<dbReference type="RefSeq" id="WP_389220090.1">
    <property type="nucleotide sequence ID" value="NZ_JBIACJ010000006.1"/>
</dbReference>
<dbReference type="Proteomes" id="UP001601058">
    <property type="component" value="Unassembled WGS sequence"/>
</dbReference>
<evidence type="ECO:0000259" key="2">
    <source>
        <dbReference type="Pfam" id="PF07833"/>
    </source>
</evidence>
<dbReference type="InterPro" id="IPR036582">
    <property type="entry name" value="Mao_N_sf"/>
</dbReference>
<organism evidence="3 4">
    <name type="scientific">Cytobacillus mangrovibacter</name>
    <dbReference type="NCBI Taxonomy" id="3299024"/>
    <lineage>
        <taxon>Bacteria</taxon>
        <taxon>Bacillati</taxon>
        <taxon>Bacillota</taxon>
        <taxon>Bacilli</taxon>
        <taxon>Bacillales</taxon>
        <taxon>Bacillaceae</taxon>
        <taxon>Cytobacillus</taxon>
    </lineage>
</organism>
<proteinExistence type="predicted"/>
<evidence type="ECO:0000313" key="4">
    <source>
        <dbReference type="Proteomes" id="UP001601058"/>
    </source>
</evidence>